<sequence>MEFVPLRTERLVLDLPVHSDRDLVVEYCSDPVFERFMTTPWPYRLKDADFFVNEFVPKGWADGSELTWALRLVAGGPLLGVLGWRRQRLELGFWLGAPHRGFGYMTEATIALTDWLFEAHGQNVVRWECIQGNVASAGVARKAGFTYTGERRSTLPMRKGDLRPSWHAELHAGDAHQPTPGWPDPDQGM</sequence>
<gene>
    <name evidence="5" type="ORF">IV501_14525</name>
</gene>
<dbReference type="InterPro" id="IPR051531">
    <property type="entry name" value="N-acetyltransferase"/>
</dbReference>
<evidence type="ECO:0000313" key="5">
    <source>
        <dbReference type="EMBL" id="MBK4348851.1"/>
    </source>
</evidence>
<comment type="similarity">
    <text evidence="3">Belongs to the acetyltransferase family. RimJ subfamily.</text>
</comment>
<proteinExistence type="inferred from homology"/>
<dbReference type="PANTHER" id="PTHR43792:SF8">
    <property type="entry name" value="[RIBOSOMAL PROTEIN US5]-ALANINE N-ACETYLTRANSFERASE"/>
    <property type="match status" value="1"/>
</dbReference>
<evidence type="ECO:0000256" key="1">
    <source>
        <dbReference type="ARBA" id="ARBA00022679"/>
    </source>
</evidence>
<dbReference type="RefSeq" id="WP_200557088.1">
    <property type="nucleotide sequence ID" value="NZ_JAEPES010000005.1"/>
</dbReference>
<dbReference type="EMBL" id="JAEPES010000005">
    <property type="protein sequence ID" value="MBK4348851.1"/>
    <property type="molecule type" value="Genomic_DNA"/>
</dbReference>
<dbReference type="SUPFAM" id="SSF55729">
    <property type="entry name" value="Acyl-CoA N-acyltransferases (Nat)"/>
    <property type="match status" value="1"/>
</dbReference>
<dbReference type="Proteomes" id="UP000636458">
    <property type="component" value="Unassembled WGS sequence"/>
</dbReference>
<evidence type="ECO:0000256" key="3">
    <source>
        <dbReference type="ARBA" id="ARBA00038502"/>
    </source>
</evidence>
<reference evidence="5" key="1">
    <citation type="submission" date="2021-01" db="EMBL/GenBank/DDBJ databases">
        <title>Lacisediminihabitans sp. nov. strain G11-30, isolated from Antarctic Soil.</title>
        <authorList>
            <person name="Li J."/>
        </authorList>
    </citation>
    <scope>NUCLEOTIDE SEQUENCE</scope>
    <source>
        <strain evidence="5">G11-30</strain>
    </source>
</reference>
<accession>A0A934SNU0</accession>
<dbReference type="AlphaFoldDB" id="A0A934SNU0"/>
<name>A0A934SNU0_9MICO</name>
<dbReference type="Gene3D" id="3.40.630.30">
    <property type="match status" value="1"/>
</dbReference>
<dbReference type="Pfam" id="PF13302">
    <property type="entry name" value="Acetyltransf_3"/>
    <property type="match status" value="1"/>
</dbReference>
<organism evidence="5 6">
    <name type="scientific">Lacisediminihabitans changchengi</name>
    <dbReference type="NCBI Taxonomy" id="2787634"/>
    <lineage>
        <taxon>Bacteria</taxon>
        <taxon>Bacillati</taxon>
        <taxon>Actinomycetota</taxon>
        <taxon>Actinomycetes</taxon>
        <taxon>Micrococcales</taxon>
        <taxon>Microbacteriaceae</taxon>
        <taxon>Lacisediminihabitans</taxon>
    </lineage>
</organism>
<keyword evidence="2" id="KW-0012">Acyltransferase</keyword>
<protein>
    <submittedName>
        <fullName evidence="5">GNAT family N-acetyltransferase</fullName>
    </submittedName>
</protein>
<dbReference type="PANTHER" id="PTHR43792">
    <property type="entry name" value="GNAT FAMILY, PUTATIVE (AFU_ORTHOLOGUE AFUA_3G00765)-RELATED-RELATED"/>
    <property type="match status" value="1"/>
</dbReference>
<feature type="domain" description="N-acetyltransferase" evidence="4">
    <location>
        <begin position="10"/>
        <end position="146"/>
    </location>
</feature>
<dbReference type="InterPro" id="IPR016181">
    <property type="entry name" value="Acyl_CoA_acyltransferase"/>
</dbReference>
<dbReference type="InterPro" id="IPR000182">
    <property type="entry name" value="GNAT_dom"/>
</dbReference>
<evidence type="ECO:0000313" key="6">
    <source>
        <dbReference type="Proteomes" id="UP000636458"/>
    </source>
</evidence>
<keyword evidence="1" id="KW-0808">Transferase</keyword>
<keyword evidence="6" id="KW-1185">Reference proteome</keyword>
<evidence type="ECO:0000256" key="2">
    <source>
        <dbReference type="ARBA" id="ARBA00023315"/>
    </source>
</evidence>
<dbReference type="GO" id="GO:0016747">
    <property type="term" value="F:acyltransferase activity, transferring groups other than amino-acyl groups"/>
    <property type="evidence" value="ECO:0007669"/>
    <property type="project" value="InterPro"/>
</dbReference>
<evidence type="ECO:0000259" key="4">
    <source>
        <dbReference type="Pfam" id="PF13302"/>
    </source>
</evidence>
<comment type="caution">
    <text evidence="5">The sequence shown here is derived from an EMBL/GenBank/DDBJ whole genome shotgun (WGS) entry which is preliminary data.</text>
</comment>